<keyword evidence="8" id="KW-1185">Reference proteome</keyword>
<organism evidence="5 8">
    <name type="scientific">endosymbiont of Ridgeia piscesae</name>
    <dbReference type="NCBI Taxonomy" id="54398"/>
    <lineage>
        <taxon>Bacteria</taxon>
        <taxon>Pseudomonadati</taxon>
        <taxon>Pseudomonadota</taxon>
        <taxon>Gammaproteobacteria</taxon>
        <taxon>sulfur-oxidizing symbionts</taxon>
    </lineage>
</organism>
<evidence type="ECO:0000313" key="6">
    <source>
        <dbReference type="EMBL" id="KRT57824.1"/>
    </source>
</evidence>
<reference evidence="7 8" key="1">
    <citation type="submission" date="2015-11" db="EMBL/GenBank/DDBJ databases">
        <title>The genome of Candidatus Endoriftia persephone in Ridgeia piscesae and population structure of the North Eastern Pacific vestimentiferan symbionts.</title>
        <authorList>
            <person name="Perez M."/>
            <person name="Juniper K.S."/>
        </authorList>
    </citation>
    <scope>NUCLEOTIDE SEQUENCE [LARGE SCALE GENOMIC DNA]</scope>
    <source>
        <strain evidence="6">Ind10</strain>
        <strain evidence="5">Ind11</strain>
    </source>
</reference>
<evidence type="ECO:0000256" key="1">
    <source>
        <dbReference type="ARBA" id="ARBA00004496"/>
    </source>
</evidence>
<feature type="domain" description="CheW-like" evidence="4">
    <location>
        <begin position="16"/>
        <end position="160"/>
    </location>
</feature>
<dbReference type="PANTHER" id="PTHR22617">
    <property type="entry name" value="CHEMOTAXIS SENSOR HISTIDINE KINASE-RELATED"/>
    <property type="match status" value="1"/>
</dbReference>
<dbReference type="SUPFAM" id="SSF50341">
    <property type="entry name" value="CheW-like"/>
    <property type="match status" value="1"/>
</dbReference>
<evidence type="ECO:0000313" key="8">
    <source>
        <dbReference type="Proteomes" id="UP000051634"/>
    </source>
</evidence>
<comment type="subcellular location">
    <subcellularLocation>
        <location evidence="1">Cytoplasm</location>
    </subcellularLocation>
</comment>
<dbReference type="EMBL" id="LMXI01000464">
    <property type="protein sequence ID" value="KRT57824.1"/>
    <property type="molecule type" value="Genomic_DNA"/>
</dbReference>
<protein>
    <recommendedName>
        <fullName evidence="2">Chemotaxis protein CheW</fullName>
    </recommendedName>
</protein>
<proteinExistence type="predicted"/>
<gene>
    <name evidence="5" type="ORF">Ga0074115_14510</name>
    <name evidence="6" type="ORF">Ga0076813_12302</name>
</gene>
<keyword evidence="3" id="KW-0963">Cytoplasm</keyword>
<dbReference type="InterPro" id="IPR039315">
    <property type="entry name" value="CheW"/>
</dbReference>
<dbReference type="Proteomes" id="UP000051634">
    <property type="component" value="Unassembled WGS sequence"/>
</dbReference>
<comment type="caution">
    <text evidence="5">The sequence shown here is derived from an EMBL/GenBank/DDBJ whole genome shotgun (WGS) entry which is preliminary data.</text>
</comment>
<dbReference type="Pfam" id="PF01584">
    <property type="entry name" value="CheW"/>
    <property type="match status" value="1"/>
</dbReference>
<dbReference type="PATRIC" id="fig|54398.3.peg.2017"/>
<dbReference type="OrthoDB" id="9790406at2"/>
<dbReference type="PANTHER" id="PTHR22617:SF45">
    <property type="entry name" value="CHEMOTAXIS PROTEIN CHEW"/>
    <property type="match status" value="1"/>
</dbReference>
<dbReference type="AlphaFoldDB" id="A0A0T5Z0L1"/>
<dbReference type="Gene3D" id="2.30.30.40">
    <property type="entry name" value="SH3 Domains"/>
    <property type="match status" value="1"/>
</dbReference>
<dbReference type="GO" id="GO:0005829">
    <property type="term" value="C:cytosol"/>
    <property type="evidence" value="ECO:0007669"/>
    <property type="project" value="TreeGrafter"/>
</dbReference>
<dbReference type="Proteomes" id="UP000051276">
    <property type="component" value="Unassembled WGS sequence"/>
</dbReference>
<evidence type="ECO:0000313" key="7">
    <source>
        <dbReference type="Proteomes" id="UP000051276"/>
    </source>
</evidence>
<dbReference type="InterPro" id="IPR002545">
    <property type="entry name" value="CheW-lke_dom"/>
</dbReference>
<sequence>MNTAKKLEPVELEMTGQEYLTFSLGSEDYGVDILRVQEIRGWELVTRIPNAPDYVKGVLNLRGSIVPIFDLRQRLGLEPQDYSKDTVVIVVRVNGENNSRAMGMVVDAVSDVLNANPNTIRNTPEFGEAIATEFISGLADAEGRMIMLLDIDQLFSQRREQEQESVVNA</sequence>
<evidence type="ECO:0000313" key="5">
    <source>
        <dbReference type="EMBL" id="KRT56420.1"/>
    </source>
</evidence>
<evidence type="ECO:0000259" key="4">
    <source>
        <dbReference type="PROSITE" id="PS50851"/>
    </source>
</evidence>
<dbReference type="STRING" id="54398.Ga0074115_14510"/>
<dbReference type="Gene3D" id="2.40.50.180">
    <property type="entry name" value="CheA-289, Domain 4"/>
    <property type="match status" value="1"/>
</dbReference>
<dbReference type="InterPro" id="IPR036061">
    <property type="entry name" value="CheW-like_dom_sf"/>
</dbReference>
<evidence type="ECO:0000256" key="2">
    <source>
        <dbReference type="ARBA" id="ARBA00021483"/>
    </source>
</evidence>
<accession>A0A0T5Z0L1</accession>
<name>A0A0T5Z0L1_9GAMM</name>
<dbReference type="GO" id="GO:0006935">
    <property type="term" value="P:chemotaxis"/>
    <property type="evidence" value="ECO:0007669"/>
    <property type="project" value="InterPro"/>
</dbReference>
<evidence type="ECO:0000256" key="3">
    <source>
        <dbReference type="ARBA" id="ARBA00022490"/>
    </source>
</evidence>
<dbReference type="RefSeq" id="WP_057957364.1">
    <property type="nucleotide sequence ID" value="NZ_KQ557082.1"/>
</dbReference>
<dbReference type="CDD" id="cd00732">
    <property type="entry name" value="CheW"/>
    <property type="match status" value="1"/>
</dbReference>
<dbReference type="SMART" id="SM00260">
    <property type="entry name" value="CheW"/>
    <property type="match status" value="1"/>
</dbReference>
<dbReference type="GO" id="GO:0007165">
    <property type="term" value="P:signal transduction"/>
    <property type="evidence" value="ECO:0007669"/>
    <property type="project" value="InterPro"/>
</dbReference>
<dbReference type="EMBL" id="LDXT01000052">
    <property type="protein sequence ID" value="KRT56420.1"/>
    <property type="molecule type" value="Genomic_DNA"/>
</dbReference>
<dbReference type="PROSITE" id="PS50851">
    <property type="entry name" value="CHEW"/>
    <property type="match status" value="1"/>
</dbReference>